<dbReference type="Proteomes" id="UP000185739">
    <property type="component" value="Chromosome"/>
</dbReference>
<dbReference type="KEGG" id="tcl:Tchl_1630"/>
<gene>
    <name evidence="1" type="ORF">Tchl_1630</name>
</gene>
<sequence>MKAARAGVAVRAQGRERRRGESDFVRGFVASACLSAFQDSAGELAAGQFRRVLRHGLQGGAALTAGTRAAVDLRRGDYTGALVAAAAGAAGVLLIEKLLGDAVSPAKEDRNG</sequence>
<evidence type="ECO:0000313" key="2">
    <source>
        <dbReference type="Proteomes" id="UP000185739"/>
    </source>
</evidence>
<dbReference type="AlphaFoldDB" id="A0A1H5WQN1"/>
<proteinExistence type="predicted"/>
<name>A0A1H5WQN1_9RHOO</name>
<reference evidence="1 2" key="1">
    <citation type="submission" date="2016-12" db="EMBL/GenBank/DDBJ databases">
        <title>Complete genome sequence of Thauera chlorobenzoica, a Betaproteobacterium degrading haloaromatics anaerobically to CO2 and halides.</title>
        <authorList>
            <person name="Goris T."/>
            <person name="Mergelsberg M."/>
            <person name="Boll M."/>
        </authorList>
    </citation>
    <scope>NUCLEOTIDE SEQUENCE [LARGE SCALE GENOMIC DNA]</scope>
    <source>
        <strain evidence="1 2">3CB1</strain>
    </source>
</reference>
<accession>A0A1H5WQN1</accession>
<evidence type="ECO:0000313" key="1">
    <source>
        <dbReference type="EMBL" id="APR04488.1"/>
    </source>
</evidence>
<protein>
    <submittedName>
        <fullName evidence="1">Uncharacterized protein</fullName>
    </submittedName>
</protein>
<dbReference type="RefSeq" id="WP_232311701.1">
    <property type="nucleotide sequence ID" value="NZ_CP018839.1"/>
</dbReference>
<organism evidence="1 2">
    <name type="scientific">Thauera chlorobenzoica</name>
    <dbReference type="NCBI Taxonomy" id="96773"/>
    <lineage>
        <taxon>Bacteria</taxon>
        <taxon>Pseudomonadati</taxon>
        <taxon>Pseudomonadota</taxon>
        <taxon>Betaproteobacteria</taxon>
        <taxon>Rhodocyclales</taxon>
        <taxon>Zoogloeaceae</taxon>
        <taxon>Thauera</taxon>
    </lineage>
</organism>
<dbReference type="EMBL" id="CP018839">
    <property type="protein sequence ID" value="APR04488.1"/>
    <property type="molecule type" value="Genomic_DNA"/>
</dbReference>
<keyword evidence="2" id="KW-1185">Reference proteome</keyword>
<dbReference type="STRING" id="96773.Tchl_1630"/>